<keyword evidence="2" id="KW-0378">Hydrolase</keyword>
<name>A0ABQ1MZI0_9BACT</name>
<evidence type="ECO:0000256" key="2">
    <source>
        <dbReference type="ARBA" id="ARBA00022801"/>
    </source>
</evidence>
<dbReference type="Pfam" id="PF02626">
    <property type="entry name" value="CT_A_B"/>
    <property type="match status" value="1"/>
</dbReference>
<keyword evidence="3" id="KW-0067">ATP-binding</keyword>
<keyword evidence="1" id="KW-0547">Nucleotide-binding</keyword>
<dbReference type="InterPro" id="IPR003778">
    <property type="entry name" value="CT_A_B"/>
</dbReference>
<dbReference type="Proteomes" id="UP000635885">
    <property type="component" value="Unassembled WGS sequence"/>
</dbReference>
<organism evidence="5 6">
    <name type="scientific">Belliella aquatica</name>
    <dbReference type="NCBI Taxonomy" id="1323734"/>
    <lineage>
        <taxon>Bacteria</taxon>
        <taxon>Pseudomonadati</taxon>
        <taxon>Bacteroidota</taxon>
        <taxon>Cytophagia</taxon>
        <taxon>Cytophagales</taxon>
        <taxon>Cyclobacteriaceae</taxon>
        <taxon>Belliella</taxon>
    </lineage>
</organism>
<evidence type="ECO:0000256" key="3">
    <source>
        <dbReference type="ARBA" id="ARBA00022840"/>
    </source>
</evidence>
<feature type="domain" description="Carboxyltransferase" evidence="4">
    <location>
        <begin position="36"/>
        <end position="296"/>
    </location>
</feature>
<dbReference type="PANTHER" id="PTHR43309">
    <property type="entry name" value="5-OXOPROLINASE SUBUNIT C"/>
    <property type="match status" value="1"/>
</dbReference>
<keyword evidence="6" id="KW-1185">Reference proteome</keyword>
<reference evidence="6" key="1">
    <citation type="journal article" date="2019" name="Int. J. Syst. Evol. Microbiol.">
        <title>The Global Catalogue of Microorganisms (GCM) 10K type strain sequencing project: providing services to taxonomists for standard genome sequencing and annotation.</title>
        <authorList>
            <consortium name="The Broad Institute Genomics Platform"/>
            <consortium name="The Broad Institute Genome Sequencing Center for Infectious Disease"/>
            <person name="Wu L."/>
            <person name="Ma J."/>
        </authorList>
    </citation>
    <scope>NUCLEOTIDE SEQUENCE [LARGE SCALE GENOMIC DNA]</scope>
    <source>
        <strain evidence="6">CGMCC 1.12479</strain>
    </source>
</reference>
<sequence>MVNINGKMLKTPSYIHFVKSAGYCSVQDQGRFGFADLGVPYSGAMDQFSYTLANKLLRNTEDSAVLEIAIAGPTMVFEMATRIVFTGAQADIFHNGNPIQLGQIISLNAEDEIMVGKIIRGQWLYMGIEGGLETPIFMESRSWYAGISTFSKIQKGDTVCYLSEEKFKGNTLSHPKLTSTWFEEEKINVYKGPEWESLPDRLKTQILFTAFEISRNSNRMGIQLEEFIPNQLDQLLTSPVYPGTVQLTPAGKLIVLMRDAQVTGGYPRIFQLSDDSVNIIAQKSFGQKVKFSIIDS</sequence>
<dbReference type="SMART" id="SM00797">
    <property type="entry name" value="AHS2"/>
    <property type="match status" value="1"/>
</dbReference>
<proteinExistence type="predicted"/>
<dbReference type="Gene3D" id="2.40.100.10">
    <property type="entry name" value="Cyclophilin-like"/>
    <property type="match status" value="1"/>
</dbReference>
<dbReference type="InterPro" id="IPR029000">
    <property type="entry name" value="Cyclophilin-like_dom_sf"/>
</dbReference>
<accession>A0ABQ1MZI0</accession>
<evidence type="ECO:0000313" key="6">
    <source>
        <dbReference type="Proteomes" id="UP000635885"/>
    </source>
</evidence>
<dbReference type="EMBL" id="BMFD01000011">
    <property type="protein sequence ID" value="GGC47951.1"/>
    <property type="molecule type" value="Genomic_DNA"/>
</dbReference>
<dbReference type="InterPro" id="IPR052708">
    <property type="entry name" value="PxpC"/>
</dbReference>
<evidence type="ECO:0000313" key="5">
    <source>
        <dbReference type="EMBL" id="GGC47951.1"/>
    </source>
</evidence>
<dbReference type="PANTHER" id="PTHR43309:SF5">
    <property type="entry name" value="5-OXOPROLINASE SUBUNIT C"/>
    <property type="match status" value="1"/>
</dbReference>
<gene>
    <name evidence="5" type="ORF">GCM10010993_28070</name>
</gene>
<evidence type="ECO:0000259" key="4">
    <source>
        <dbReference type="SMART" id="SM00797"/>
    </source>
</evidence>
<comment type="caution">
    <text evidence="5">The sequence shown here is derived from an EMBL/GenBank/DDBJ whole genome shotgun (WGS) entry which is preliminary data.</text>
</comment>
<protein>
    <submittedName>
        <fullName evidence="5">Carboxylase</fullName>
    </submittedName>
</protein>
<evidence type="ECO:0000256" key="1">
    <source>
        <dbReference type="ARBA" id="ARBA00022741"/>
    </source>
</evidence>
<dbReference type="RefSeq" id="WP_229744496.1">
    <property type="nucleotide sequence ID" value="NZ_BMFD01000011.1"/>
</dbReference>